<evidence type="ECO:0000313" key="8">
    <source>
        <dbReference type="Proteomes" id="UP000050969"/>
    </source>
</evidence>
<dbReference type="Gene3D" id="1.10.1580.10">
    <property type="match status" value="1"/>
</dbReference>
<evidence type="ECO:0000256" key="3">
    <source>
        <dbReference type="ARBA" id="ARBA00023134"/>
    </source>
</evidence>
<dbReference type="FunFam" id="3.40.50.300:FF:000590">
    <property type="entry name" value="Ribosome biogenesis GTPase A"/>
    <property type="match status" value="1"/>
</dbReference>
<organism evidence="7 8">
    <name type="scientific">Lacticaseibacillus saniviri JCM 17471 = DSM 24301</name>
    <dbReference type="NCBI Taxonomy" id="1293598"/>
    <lineage>
        <taxon>Bacteria</taxon>
        <taxon>Bacillati</taxon>
        <taxon>Bacillota</taxon>
        <taxon>Bacilli</taxon>
        <taxon>Lactobacillales</taxon>
        <taxon>Lactobacillaceae</taxon>
        <taxon>Lacticaseibacillus</taxon>
    </lineage>
</organism>
<feature type="binding site" evidence="5">
    <location>
        <position position="165"/>
    </location>
    <ligand>
        <name>GTP</name>
        <dbReference type="ChEBI" id="CHEBI:37565"/>
    </ligand>
</feature>
<keyword evidence="8" id="KW-1185">Reference proteome</keyword>
<sequence length="276" mass="30746">MAKARKEVQEKLKQVDVVLEIVDARTPESSRNPMMNEIVGAKPRIMVLNKADLADPAITKLWVKHYQDAGNEAIAIDAQHAKRLNQIPQLANQLMAEKIARKKARGIKNPAIRAMCIGIPNVGKSTILNRLVKKNIAVTGNKPGVTKNQQWLKASDTFQILDTPGILWPKFENQTVGKRLALTGAIADAVFQEDVVGLYGLEFFLNHYPAEIKKAYRLSDDDMALSAPDLLVALTKRQGFGEDFNRMAERIIFDCRQGKLGRFTLEQPGDTDDDAE</sequence>
<keyword evidence="2 4" id="KW-0547">Nucleotide-binding</keyword>
<feature type="binding site" evidence="5">
    <location>
        <begin position="121"/>
        <end position="126"/>
    </location>
    <ligand>
        <name>GTP</name>
        <dbReference type="ChEBI" id="CHEBI:37565"/>
    </ligand>
</feature>
<dbReference type="EMBL" id="JQCE01000005">
    <property type="protein sequence ID" value="KRO18265.1"/>
    <property type="molecule type" value="Genomic_DNA"/>
</dbReference>
<dbReference type="CDD" id="cd01856">
    <property type="entry name" value="YlqF"/>
    <property type="match status" value="1"/>
</dbReference>
<name>A0A0R2MXY3_9LACO</name>
<dbReference type="GO" id="GO:0005737">
    <property type="term" value="C:cytoplasm"/>
    <property type="evidence" value="ECO:0007669"/>
    <property type="project" value="UniProtKB-SubCell"/>
</dbReference>
<dbReference type="GO" id="GO:0005525">
    <property type="term" value="F:GTP binding"/>
    <property type="evidence" value="ECO:0007669"/>
    <property type="project" value="UniProtKB-KW"/>
</dbReference>
<evidence type="ECO:0000313" key="7">
    <source>
        <dbReference type="EMBL" id="KRO18265.1"/>
    </source>
</evidence>
<dbReference type="Gene3D" id="3.40.50.300">
    <property type="entry name" value="P-loop containing nucleotide triphosphate hydrolases"/>
    <property type="match status" value="1"/>
</dbReference>
<dbReference type="InterPro" id="IPR027417">
    <property type="entry name" value="P-loop_NTPase"/>
</dbReference>
<comment type="caution">
    <text evidence="7">The sequence shown here is derived from an EMBL/GenBank/DDBJ whole genome shotgun (WGS) entry which is preliminary data.</text>
</comment>
<dbReference type="Proteomes" id="UP000050969">
    <property type="component" value="Unassembled WGS sequence"/>
</dbReference>
<keyword evidence="4" id="KW-0963">Cytoplasm</keyword>
<dbReference type="PATRIC" id="fig|1293598.4.peg.1461"/>
<feature type="binding site" evidence="5">
    <location>
        <begin position="49"/>
        <end position="52"/>
    </location>
    <ligand>
        <name>GTP</name>
        <dbReference type="ChEBI" id="CHEBI:37565"/>
    </ligand>
</feature>
<dbReference type="InterPro" id="IPR019991">
    <property type="entry name" value="GTP-bd_ribosome_bgen"/>
</dbReference>
<dbReference type="PRINTS" id="PR00326">
    <property type="entry name" value="GTP1OBG"/>
</dbReference>
<dbReference type="PANTHER" id="PTHR45782:SF4">
    <property type="entry name" value="MITOCHONDRIAL RIBOSOME-ASSOCIATED GTPASE 1"/>
    <property type="match status" value="1"/>
</dbReference>
<evidence type="ECO:0000256" key="5">
    <source>
        <dbReference type="PIRSR" id="PIRSR006230-1"/>
    </source>
</evidence>
<dbReference type="InterPro" id="IPR006073">
    <property type="entry name" value="GTP-bd"/>
</dbReference>
<comment type="subcellular location">
    <subcellularLocation>
        <location evidence="4">Cytoplasm</location>
    </subcellularLocation>
</comment>
<feature type="domain" description="CP-type G" evidence="6">
    <location>
        <begin position="6"/>
        <end position="169"/>
    </location>
</feature>
<evidence type="ECO:0000256" key="2">
    <source>
        <dbReference type="ARBA" id="ARBA00022741"/>
    </source>
</evidence>
<dbReference type="Pfam" id="PF01926">
    <property type="entry name" value="MMR_HSR1"/>
    <property type="match status" value="1"/>
</dbReference>
<dbReference type="GO" id="GO:0006412">
    <property type="term" value="P:translation"/>
    <property type="evidence" value="ECO:0007669"/>
    <property type="project" value="TreeGrafter"/>
</dbReference>
<protein>
    <recommendedName>
        <fullName evidence="1 4">Ribosome biogenesis GTPase A</fullName>
    </recommendedName>
</protein>
<dbReference type="NCBIfam" id="TIGR03596">
    <property type="entry name" value="GTPase_YlqF"/>
    <property type="match status" value="1"/>
</dbReference>
<dbReference type="PIRSF" id="PIRSF006230">
    <property type="entry name" value="MG442"/>
    <property type="match status" value="1"/>
</dbReference>
<evidence type="ECO:0000256" key="4">
    <source>
        <dbReference type="PIRNR" id="PIRNR006230"/>
    </source>
</evidence>
<gene>
    <name evidence="7" type="ORF">IV56_GL001396</name>
</gene>
<dbReference type="InterPro" id="IPR023179">
    <property type="entry name" value="GTP-bd_ortho_bundle_sf"/>
</dbReference>
<keyword evidence="3 4" id="KW-0342">GTP-binding</keyword>
<dbReference type="STRING" id="1293598.IV56_GL001396"/>
<proteinExistence type="inferred from homology"/>
<dbReference type="SUPFAM" id="SSF52540">
    <property type="entry name" value="P-loop containing nucleoside triphosphate hydrolases"/>
    <property type="match status" value="1"/>
</dbReference>
<dbReference type="InterPro" id="IPR016478">
    <property type="entry name" value="GTPase_MTG1"/>
</dbReference>
<comment type="function">
    <text evidence="4">Required for a late step of 50S ribosomal subunit assembly. Has GTPase activity.</text>
</comment>
<evidence type="ECO:0000256" key="1">
    <source>
        <dbReference type="ARBA" id="ARBA00014898"/>
    </source>
</evidence>
<dbReference type="PANTHER" id="PTHR45782">
    <property type="entry name" value="MITOCHONDRIAL RIBOSOME-ASSOCIATED GTPASE 1"/>
    <property type="match status" value="1"/>
</dbReference>
<dbReference type="AlphaFoldDB" id="A0A0R2MXY3"/>
<accession>A0A0R2MXY3</accession>
<dbReference type="InterPro" id="IPR030378">
    <property type="entry name" value="G_CP_dom"/>
</dbReference>
<comment type="similarity">
    <text evidence="4">Belongs to the TRAFAC class YlqF/YawG GTPase family. MTG1 subfamily.</text>
</comment>
<dbReference type="PROSITE" id="PS51721">
    <property type="entry name" value="G_CP"/>
    <property type="match status" value="1"/>
</dbReference>
<dbReference type="GO" id="GO:0003924">
    <property type="term" value="F:GTPase activity"/>
    <property type="evidence" value="ECO:0007669"/>
    <property type="project" value="TreeGrafter"/>
</dbReference>
<evidence type="ECO:0000259" key="6">
    <source>
        <dbReference type="PROSITE" id="PS51721"/>
    </source>
</evidence>
<reference evidence="7 8" key="1">
    <citation type="journal article" date="2015" name="Genome Announc.">
        <title>Expanding the biotechnology potential of lactobacilli through comparative genomics of 213 strains and associated genera.</title>
        <authorList>
            <person name="Sun Z."/>
            <person name="Harris H.M."/>
            <person name="McCann A."/>
            <person name="Guo C."/>
            <person name="Argimon S."/>
            <person name="Zhang W."/>
            <person name="Yang X."/>
            <person name="Jeffery I.B."/>
            <person name="Cooney J.C."/>
            <person name="Kagawa T.F."/>
            <person name="Liu W."/>
            <person name="Song Y."/>
            <person name="Salvetti E."/>
            <person name="Wrobel A."/>
            <person name="Rasinkangas P."/>
            <person name="Parkhill J."/>
            <person name="Rea M.C."/>
            <person name="O'Sullivan O."/>
            <person name="Ritari J."/>
            <person name="Douillard F.P."/>
            <person name="Paul Ross R."/>
            <person name="Yang R."/>
            <person name="Briner A.E."/>
            <person name="Felis G.E."/>
            <person name="de Vos W.M."/>
            <person name="Barrangou R."/>
            <person name="Klaenhammer T.R."/>
            <person name="Caufield P.W."/>
            <person name="Cui Y."/>
            <person name="Zhang H."/>
            <person name="O'Toole P.W."/>
        </authorList>
    </citation>
    <scope>NUCLEOTIDE SEQUENCE [LARGE SCALE GENOMIC DNA]</scope>
    <source>
        <strain evidence="7 8">DSM 24301</strain>
    </source>
</reference>